<name>A0A1T2L1K6_9GAMM</name>
<reference evidence="1 2" key="1">
    <citation type="submission" date="2016-11" db="EMBL/GenBank/DDBJ databases">
        <title>Mixed transmission modes and dynamic genome evolution in an obligate animal-bacterial symbiosis.</title>
        <authorList>
            <person name="Russell S.L."/>
            <person name="Corbett-Detig R.B."/>
            <person name="Cavanaugh C.M."/>
        </authorList>
    </citation>
    <scope>NUCLEOTIDE SEQUENCE [LARGE SCALE GENOMIC DNA]</scope>
    <source>
        <strain evidence="1">Sp-SM6</strain>
    </source>
</reference>
<gene>
    <name evidence="1" type="ORF">BOW52_07910</name>
</gene>
<keyword evidence="2" id="KW-1185">Reference proteome</keyword>
<dbReference type="EMBL" id="MPRK01000152">
    <property type="protein sequence ID" value="OOZ38900.1"/>
    <property type="molecule type" value="Genomic_DNA"/>
</dbReference>
<comment type="caution">
    <text evidence="1">The sequence shown here is derived from an EMBL/GenBank/DDBJ whole genome shotgun (WGS) entry which is preliminary data.</text>
</comment>
<dbReference type="SUPFAM" id="SSF88713">
    <property type="entry name" value="Glycoside hydrolase/deacetylase"/>
    <property type="match status" value="1"/>
</dbReference>
<organism evidence="1 2">
    <name type="scientific">Solemya elarraichensis gill symbiont</name>
    <dbReference type="NCBI Taxonomy" id="1918949"/>
    <lineage>
        <taxon>Bacteria</taxon>
        <taxon>Pseudomonadati</taxon>
        <taxon>Pseudomonadota</taxon>
        <taxon>Gammaproteobacteria</taxon>
        <taxon>sulfur-oxidizing symbionts</taxon>
    </lineage>
</organism>
<protein>
    <submittedName>
        <fullName evidence="1">Uncharacterized protein</fullName>
    </submittedName>
</protein>
<sequence>MDKGWPGFLNLADYLLSLRPRLEDATGRPVRYNWCLRLDPQIEEFFGCADWVLKEHGLLLEKFLEDGDEICVHVHPWRPVQRWFRRTWLADYVDQEWAEHCIRLSHDAFVRHFGRSPSSISMGDFYMSNQIMKLIDELGFRVDSSLYPGMEPVKKLKRSELTRGTLPDCRHVPDRAYKPSVTDFTRPGESHHQVWEVPLSAGRVRHPISGEEVQSSLLLGAMPDWIENIIEKNMQKSSPYLHAGLRTDVRMNADNRERFDWAMGYIEQLGRKHNFQFMTHNEYCDLLDNNDTACAA</sequence>
<proteinExistence type="predicted"/>
<evidence type="ECO:0000313" key="1">
    <source>
        <dbReference type="EMBL" id="OOZ38900.1"/>
    </source>
</evidence>
<dbReference type="Proteomes" id="UP000190198">
    <property type="component" value="Unassembled WGS sequence"/>
</dbReference>
<dbReference type="Gene3D" id="3.20.20.370">
    <property type="entry name" value="Glycoside hydrolase/deacetylase"/>
    <property type="match status" value="1"/>
</dbReference>
<dbReference type="GO" id="GO:0005975">
    <property type="term" value="P:carbohydrate metabolic process"/>
    <property type="evidence" value="ECO:0007669"/>
    <property type="project" value="InterPro"/>
</dbReference>
<evidence type="ECO:0000313" key="2">
    <source>
        <dbReference type="Proteomes" id="UP000190198"/>
    </source>
</evidence>
<dbReference type="InterPro" id="IPR011330">
    <property type="entry name" value="Glyco_hydro/deAcase_b/a-brl"/>
</dbReference>
<dbReference type="AlphaFoldDB" id="A0A1T2L1K6"/>
<accession>A0A1T2L1K6</accession>
<dbReference type="RefSeq" id="WP_135568147.1">
    <property type="nucleotide sequence ID" value="NZ_MPRK01000152.1"/>
</dbReference>
<dbReference type="OrthoDB" id="9771584at2"/>